<dbReference type="Pfam" id="PF13304">
    <property type="entry name" value="AAA_21"/>
    <property type="match status" value="1"/>
</dbReference>
<dbReference type="SUPFAM" id="SSF52540">
    <property type="entry name" value="P-loop containing nucleoside triphosphate hydrolases"/>
    <property type="match status" value="1"/>
</dbReference>
<dbReference type="Gene3D" id="3.40.50.300">
    <property type="entry name" value="P-loop containing nucleotide triphosphate hydrolases"/>
    <property type="match status" value="1"/>
</dbReference>
<gene>
    <name evidence="2" type="ORF">K1Y79_08235</name>
</gene>
<dbReference type="InterPro" id="IPR027417">
    <property type="entry name" value="P-loop_NTPase"/>
</dbReference>
<accession>A0ABS7G9H4</accession>
<dbReference type="Proteomes" id="UP000812961">
    <property type="component" value="Unassembled WGS sequence"/>
</dbReference>
<reference evidence="2 3" key="1">
    <citation type="submission" date="2021-08" db="EMBL/GenBank/DDBJ databases">
        <title>The genome sequence of Chitinophaga sp. B61.</title>
        <authorList>
            <person name="Zhang X."/>
        </authorList>
    </citation>
    <scope>NUCLEOTIDE SEQUENCE [LARGE SCALE GENOMIC DNA]</scope>
    <source>
        <strain evidence="2 3">B61</strain>
    </source>
</reference>
<dbReference type="GO" id="GO:0005524">
    <property type="term" value="F:ATP binding"/>
    <property type="evidence" value="ECO:0007669"/>
    <property type="project" value="UniProtKB-KW"/>
</dbReference>
<protein>
    <submittedName>
        <fullName evidence="2">ATP-binding protein</fullName>
    </submittedName>
</protein>
<organism evidence="2 3">
    <name type="scientific">Chitinophaga rhizophila</name>
    <dbReference type="NCBI Taxonomy" id="2866212"/>
    <lineage>
        <taxon>Bacteria</taxon>
        <taxon>Pseudomonadati</taxon>
        <taxon>Bacteroidota</taxon>
        <taxon>Chitinophagia</taxon>
        <taxon>Chitinophagales</taxon>
        <taxon>Chitinophagaceae</taxon>
        <taxon>Chitinophaga</taxon>
    </lineage>
</organism>
<dbReference type="InterPro" id="IPR003959">
    <property type="entry name" value="ATPase_AAA_core"/>
</dbReference>
<evidence type="ECO:0000259" key="1">
    <source>
        <dbReference type="Pfam" id="PF13304"/>
    </source>
</evidence>
<evidence type="ECO:0000313" key="2">
    <source>
        <dbReference type="EMBL" id="MBW8684318.1"/>
    </source>
</evidence>
<keyword evidence="2" id="KW-0067">ATP-binding</keyword>
<comment type="caution">
    <text evidence="2">The sequence shown here is derived from an EMBL/GenBank/DDBJ whole genome shotgun (WGS) entry which is preliminary data.</text>
</comment>
<sequence>MIIEFSVSNFKTFKEKATISLIASNYDKDTRESENVTFNPTFGIRILTGAVIYGANASGKSTFINALAFMKAFVMRSSVDSQKGDEINIDPFRLDPASENTSSVFEIIFIYNDELYRYGFEISRKVVLAEWLYHRPKTKEIEIFYREGQRFEYHVRRFSKGHILTKEKLVRENALLISVAAQFNDNTAGSVLDWFQQLQIVSGLREDYHREFTVTQAADSLQKKKILALLSVADLSIQDITLEKADPDNVSSDLSKPAKTLLNILTSHRRYDADGNYIDDVQLSLEKDESSGTLKLFALAGPILYALEHGYPLFIDELDSRLHPNLVSKLIELYHSHTTNRLHAQLIFNTHDTNLLSSSLFRRDQIWFTEKNRYGAAKLYSLSDIKSDVRRKDNFEHNYIVGKYGAVPILNDFSQFIASKISIDENTNT</sequence>
<dbReference type="PANTHER" id="PTHR40396:SF1">
    <property type="entry name" value="ATPASE AAA-TYPE CORE DOMAIN-CONTAINING PROTEIN"/>
    <property type="match status" value="1"/>
</dbReference>
<dbReference type="PANTHER" id="PTHR40396">
    <property type="entry name" value="ATPASE-LIKE PROTEIN"/>
    <property type="match status" value="1"/>
</dbReference>
<feature type="domain" description="ATPase AAA-type core" evidence="1">
    <location>
        <begin position="50"/>
        <end position="357"/>
    </location>
</feature>
<dbReference type="RefSeq" id="WP_220249496.1">
    <property type="nucleotide sequence ID" value="NZ_JAICCF010000001.1"/>
</dbReference>
<keyword evidence="3" id="KW-1185">Reference proteome</keyword>
<dbReference type="EMBL" id="JAICCF010000001">
    <property type="protein sequence ID" value="MBW8684318.1"/>
    <property type="molecule type" value="Genomic_DNA"/>
</dbReference>
<proteinExistence type="predicted"/>
<name>A0ABS7G9H4_9BACT</name>
<keyword evidence="2" id="KW-0547">Nucleotide-binding</keyword>
<evidence type="ECO:0000313" key="3">
    <source>
        <dbReference type="Proteomes" id="UP000812961"/>
    </source>
</evidence>